<protein>
    <submittedName>
        <fullName evidence="1">Uncharacterized protein</fullName>
    </submittedName>
</protein>
<gene>
    <name evidence="1" type="ORF">D5086_025672</name>
</gene>
<organism evidence="1 2">
    <name type="scientific">Populus alba</name>
    <name type="common">White poplar</name>
    <dbReference type="NCBI Taxonomy" id="43335"/>
    <lineage>
        <taxon>Eukaryota</taxon>
        <taxon>Viridiplantae</taxon>
        <taxon>Streptophyta</taxon>
        <taxon>Embryophyta</taxon>
        <taxon>Tracheophyta</taxon>
        <taxon>Spermatophyta</taxon>
        <taxon>Magnoliopsida</taxon>
        <taxon>eudicotyledons</taxon>
        <taxon>Gunneridae</taxon>
        <taxon>Pentapetalae</taxon>
        <taxon>rosids</taxon>
        <taxon>fabids</taxon>
        <taxon>Malpighiales</taxon>
        <taxon>Salicaceae</taxon>
        <taxon>Saliceae</taxon>
        <taxon>Populus</taxon>
    </lineage>
</organism>
<keyword evidence="2" id="KW-1185">Reference proteome</keyword>
<sequence>MATTRNMITIVASKSNKAIDSGPQHTIEDPSTSPLKTKSIVELYARTRPILKLISTSNARGAQDVASKMKPQATPLQKSSEAREIIFSTQGDFDNSPMETSPCRSPSKASGSSTMSVMMTETTSLEDQVANLTKLVEGLSTSLKAKDHEIAKLMNKLESLNERGQTSTTKAFQVDQLDVIEESAIGAVKNIRGITDGIFTKNQLKELIKEAITDQVESSIQPSYSYAKPYTQRIDLLKMSLSYQPPKFQQFDGKGNPRQHIAHFVETCNNAGTNGDLMLEREFLNRFYSTRRVVSMIELTNARQWKEEPVIDYIHRWRNLSLNCRDRLTETSALDMCIQGMHCGLRYILQGIKPKSFEELATCAHDMELSIAAAESSLLPMQEPKRNKPEGRRFGKSTLKVEGKQSLVVNSTAVRVPTGVKRDDHATPTTFQKGERKKPSLKERQEKVYPFPDSDISRMLDDMLEANIIELPEAKRPEEANQVDNPNYCKYHRLISHPVEKCFVLKDKIMRLHENGDIVFDDEIAASNITTTVNLGPCQSLSTISFGSYEPIRLDAIFPMSFTASSSQTPYITLTPQVDDLKPEWSENYDDEGWTLVTRRRGRRKHMQMTKPTRMRISMVRKLIGEPIRRKTQQKSIPVRKEGFSAKSIGKPITLNEYMPTEMKRIENIPVACYQVDEEKTPIDYVLKKSHDDSSNLSHGVCTTEISFNDEDLLLGSKLHNRPLFIKGYVDEKIVNRILVDDGSAVNILPLKTMRELGISMDELFPSHLMIQGFNQGGQNAIGKIRLAMHMEDMESNALFHVIDAKTTYNMLLGRPWIHENGIISSTLHQCFKYCRDGQVRKIMVDTDPFTIAEAHFADAKFYFKSNMMEELRSPPDHLGEGIIDSKSLKGHKSYANEGVSQPTKNKGKEKVVENFVDNKPPRKAAALRYIPVSARKEGQSSFAKDEEKINKELENLTLPATNLALNKVSKPLLKGFVHQTESVVINLKGLPDRRSNGFDPNAYKLLARAGYSREDINEISKDGDTTQLEEASRYISAEEVKDKQQSQSTPLRASVWDRLGGTTSRAPVFTRIGTQNNGRVLKRTPVFARLGQSMSKETSLMGDSKVLRSKIPSRMKRQCEWVVSAEETLKGKTRTIVITNPSNEEEEDEIMSLTSNHITIEEDDNDKFVVEEDVEEAPSSLESENKPTMDELKEVNLGTVENPRPTFINANLSPEEEANYMELLMEYRDIFAWSYDEMPGLDLRVAVHQLAVKHGARPVKQTQRRFRPELISQIEAEVNKLIQAGFIREILTMLVPKMTFHFQLLRSW</sequence>
<evidence type="ECO:0000313" key="1">
    <source>
        <dbReference type="EMBL" id="KAL3571768.1"/>
    </source>
</evidence>
<accession>A0ACC4AZV2</accession>
<reference evidence="1 2" key="1">
    <citation type="journal article" date="2024" name="Plant Biotechnol. J.">
        <title>Genome and CRISPR/Cas9 system of a widespread forest tree (Populus alba) in the world.</title>
        <authorList>
            <person name="Liu Y.J."/>
            <person name="Jiang P.F."/>
            <person name="Han X.M."/>
            <person name="Li X.Y."/>
            <person name="Wang H.M."/>
            <person name="Wang Y.J."/>
            <person name="Wang X.X."/>
            <person name="Zeng Q.Y."/>
        </authorList>
    </citation>
    <scope>NUCLEOTIDE SEQUENCE [LARGE SCALE GENOMIC DNA]</scope>
    <source>
        <strain evidence="2">cv. PAL-ZL1</strain>
    </source>
</reference>
<dbReference type="Proteomes" id="UP000309997">
    <property type="component" value="Unassembled WGS sequence"/>
</dbReference>
<dbReference type="EMBL" id="RCHU02000014">
    <property type="protein sequence ID" value="KAL3571768.1"/>
    <property type="molecule type" value="Genomic_DNA"/>
</dbReference>
<proteinExistence type="predicted"/>
<name>A0ACC4AZV2_POPAL</name>
<comment type="caution">
    <text evidence="1">The sequence shown here is derived from an EMBL/GenBank/DDBJ whole genome shotgun (WGS) entry which is preliminary data.</text>
</comment>
<evidence type="ECO:0000313" key="2">
    <source>
        <dbReference type="Proteomes" id="UP000309997"/>
    </source>
</evidence>